<evidence type="ECO:0000256" key="11">
    <source>
        <dbReference type="ARBA" id="ARBA00023170"/>
    </source>
</evidence>
<dbReference type="Proteomes" id="UP001566132">
    <property type="component" value="Unassembled WGS sequence"/>
</dbReference>
<evidence type="ECO:0000256" key="3">
    <source>
        <dbReference type="ARBA" id="ARBA00022475"/>
    </source>
</evidence>
<feature type="transmembrane region" description="Helical" evidence="16">
    <location>
        <begin position="582"/>
        <end position="605"/>
    </location>
</feature>
<dbReference type="SMART" id="SM00364">
    <property type="entry name" value="LRR_BAC"/>
    <property type="match status" value="5"/>
</dbReference>
<dbReference type="PRINTS" id="PR01739">
    <property type="entry name" value="RELAXINR"/>
</dbReference>
<dbReference type="PROSITE" id="PS00237">
    <property type="entry name" value="G_PROTEIN_RECEP_F1_1"/>
    <property type="match status" value="1"/>
</dbReference>
<feature type="transmembrane region" description="Helical" evidence="16">
    <location>
        <begin position="485"/>
        <end position="513"/>
    </location>
</feature>
<comment type="caution">
    <text evidence="14">Lacks conserved residue(s) required for the propagation of feature annotation.</text>
</comment>
<dbReference type="SUPFAM" id="SSF57424">
    <property type="entry name" value="LDL receptor-like module"/>
    <property type="match status" value="1"/>
</dbReference>
<dbReference type="InterPro" id="IPR002172">
    <property type="entry name" value="LDrepeatLR_classA_rpt"/>
</dbReference>
<dbReference type="PRINTS" id="PR00237">
    <property type="entry name" value="GPCRRHODOPSN"/>
</dbReference>
<feature type="transmembrane region" description="Helical" evidence="16">
    <location>
        <begin position="445"/>
        <end position="465"/>
    </location>
</feature>
<feature type="domain" description="G-protein coupled receptors family 1 profile" evidence="17">
    <location>
        <begin position="427"/>
        <end position="682"/>
    </location>
</feature>
<dbReference type="Gene3D" id="3.80.10.10">
    <property type="entry name" value="Ribonuclease Inhibitor"/>
    <property type="match status" value="2"/>
</dbReference>
<keyword evidence="6" id="KW-0677">Repeat</keyword>
<gene>
    <name evidence="18" type="ORF">ABEB36_010928</name>
</gene>
<keyword evidence="13 15" id="KW-0807">Transducer</keyword>
<comment type="similarity">
    <text evidence="2 15">Belongs to the G-protein coupled receptor 1 family.</text>
</comment>
<keyword evidence="12" id="KW-0325">Glycoprotein</keyword>
<evidence type="ECO:0000256" key="8">
    <source>
        <dbReference type="ARBA" id="ARBA00023040"/>
    </source>
</evidence>
<dbReference type="Gene3D" id="1.20.1070.10">
    <property type="entry name" value="Rhodopsin 7-helix transmembrane proteins"/>
    <property type="match status" value="1"/>
</dbReference>
<dbReference type="PANTHER" id="PTHR24372">
    <property type="entry name" value="GLYCOPROTEIN HORMONE RECEPTOR"/>
    <property type="match status" value="1"/>
</dbReference>
<dbReference type="EMBL" id="JBDJPC010000008">
    <property type="protein sequence ID" value="KAL1492712.1"/>
    <property type="molecule type" value="Genomic_DNA"/>
</dbReference>
<dbReference type="InterPro" id="IPR000276">
    <property type="entry name" value="GPCR_Rhodpsn"/>
</dbReference>
<evidence type="ECO:0000256" key="14">
    <source>
        <dbReference type="PROSITE-ProRule" id="PRU00124"/>
    </source>
</evidence>
<dbReference type="SMART" id="SM00369">
    <property type="entry name" value="LRR_TYP"/>
    <property type="match status" value="8"/>
</dbReference>
<dbReference type="PANTHER" id="PTHR24372:SF80">
    <property type="entry name" value="FI21465P1-RELATED"/>
    <property type="match status" value="1"/>
</dbReference>
<feature type="transmembrane region" description="Helical" evidence="16">
    <location>
        <begin position="415"/>
        <end position="438"/>
    </location>
</feature>
<dbReference type="PROSITE" id="PS51450">
    <property type="entry name" value="LRR"/>
    <property type="match status" value="2"/>
</dbReference>
<reference evidence="18 19" key="1">
    <citation type="submission" date="2024-05" db="EMBL/GenBank/DDBJ databases">
        <title>Genetic variation in Jamaican populations of the coffee berry borer (Hypothenemus hampei).</title>
        <authorList>
            <person name="Errbii M."/>
            <person name="Myrie A."/>
        </authorList>
    </citation>
    <scope>NUCLEOTIDE SEQUENCE [LARGE SCALE GENOMIC DNA]</scope>
    <source>
        <strain evidence="18">JA-Hopewell-2020-01-JO</strain>
        <tissue evidence="18">Whole body</tissue>
    </source>
</reference>
<evidence type="ECO:0000256" key="13">
    <source>
        <dbReference type="ARBA" id="ARBA00023224"/>
    </source>
</evidence>
<proteinExistence type="inferred from homology"/>
<evidence type="ECO:0000256" key="1">
    <source>
        <dbReference type="ARBA" id="ARBA00004651"/>
    </source>
</evidence>
<dbReference type="PROSITE" id="PS50068">
    <property type="entry name" value="LDLRA_2"/>
    <property type="match status" value="1"/>
</dbReference>
<keyword evidence="9 16" id="KW-0472">Membrane</keyword>
<dbReference type="Pfam" id="PF00001">
    <property type="entry name" value="7tm_1"/>
    <property type="match status" value="1"/>
</dbReference>
<keyword evidence="8 15" id="KW-0297">G-protein coupled receptor</keyword>
<dbReference type="CDD" id="cd00112">
    <property type="entry name" value="LDLa"/>
    <property type="match status" value="1"/>
</dbReference>
<comment type="caution">
    <text evidence="18">The sequence shown here is derived from an EMBL/GenBank/DDBJ whole genome shotgun (WGS) entry which is preliminary data.</text>
</comment>
<comment type="subcellular location">
    <subcellularLocation>
        <location evidence="1">Cell membrane</location>
        <topology evidence="1">Multi-pass membrane protein</topology>
    </subcellularLocation>
</comment>
<dbReference type="InterPro" id="IPR032675">
    <property type="entry name" value="LRR_dom_sf"/>
</dbReference>
<keyword evidence="7 16" id="KW-1133">Transmembrane helix</keyword>
<dbReference type="Pfam" id="PF13855">
    <property type="entry name" value="LRR_8"/>
    <property type="match status" value="3"/>
</dbReference>
<evidence type="ECO:0000256" key="16">
    <source>
        <dbReference type="SAM" id="Phobius"/>
    </source>
</evidence>
<organism evidence="18 19">
    <name type="scientific">Hypothenemus hampei</name>
    <name type="common">Coffee berry borer</name>
    <dbReference type="NCBI Taxonomy" id="57062"/>
    <lineage>
        <taxon>Eukaryota</taxon>
        <taxon>Metazoa</taxon>
        <taxon>Ecdysozoa</taxon>
        <taxon>Arthropoda</taxon>
        <taxon>Hexapoda</taxon>
        <taxon>Insecta</taxon>
        <taxon>Pterygota</taxon>
        <taxon>Neoptera</taxon>
        <taxon>Endopterygota</taxon>
        <taxon>Coleoptera</taxon>
        <taxon>Polyphaga</taxon>
        <taxon>Cucujiformia</taxon>
        <taxon>Curculionidae</taxon>
        <taxon>Scolytinae</taxon>
        <taxon>Hypothenemus</taxon>
    </lineage>
</organism>
<feature type="transmembrane region" description="Helical" evidence="16">
    <location>
        <begin position="631"/>
        <end position="656"/>
    </location>
</feature>
<dbReference type="InterPro" id="IPR008112">
    <property type="entry name" value="Relaxin_rcpt"/>
</dbReference>
<accession>A0ABD1EDL4</accession>
<dbReference type="SMART" id="SM00192">
    <property type="entry name" value="LDLa"/>
    <property type="match status" value="1"/>
</dbReference>
<dbReference type="InterPro" id="IPR023415">
    <property type="entry name" value="LDLR_class-A_CS"/>
</dbReference>
<dbReference type="Gene3D" id="4.10.400.10">
    <property type="entry name" value="Low-density Lipoprotein Receptor"/>
    <property type="match status" value="1"/>
</dbReference>
<feature type="transmembrane region" description="Helical" evidence="16">
    <location>
        <begin position="662"/>
        <end position="684"/>
    </location>
</feature>
<evidence type="ECO:0000256" key="7">
    <source>
        <dbReference type="ARBA" id="ARBA00022989"/>
    </source>
</evidence>
<evidence type="ECO:0000313" key="19">
    <source>
        <dbReference type="Proteomes" id="UP001566132"/>
    </source>
</evidence>
<evidence type="ECO:0000256" key="2">
    <source>
        <dbReference type="ARBA" id="ARBA00010663"/>
    </source>
</evidence>
<feature type="transmembrane region" description="Helical" evidence="16">
    <location>
        <begin position="7"/>
        <end position="27"/>
    </location>
</feature>
<evidence type="ECO:0000256" key="9">
    <source>
        <dbReference type="ARBA" id="ARBA00023136"/>
    </source>
</evidence>
<keyword evidence="11 15" id="KW-0675">Receptor</keyword>
<evidence type="ECO:0000256" key="5">
    <source>
        <dbReference type="ARBA" id="ARBA00022692"/>
    </source>
</evidence>
<keyword evidence="3" id="KW-1003">Cell membrane</keyword>
<dbReference type="InterPro" id="IPR017452">
    <property type="entry name" value="GPCR_Rhodpsn_7TM"/>
</dbReference>
<evidence type="ECO:0000256" key="4">
    <source>
        <dbReference type="ARBA" id="ARBA00022614"/>
    </source>
</evidence>
<dbReference type="Pfam" id="PF00057">
    <property type="entry name" value="Ldl_recept_a"/>
    <property type="match status" value="1"/>
</dbReference>
<evidence type="ECO:0000256" key="10">
    <source>
        <dbReference type="ARBA" id="ARBA00023157"/>
    </source>
</evidence>
<evidence type="ECO:0000256" key="12">
    <source>
        <dbReference type="ARBA" id="ARBA00023180"/>
    </source>
</evidence>
<protein>
    <recommendedName>
        <fullName evidence="17">G-protein coupled receptors family 1 profile domain-containing protein</fullName>
    </recommendedName>
</protein>
<dbReference type="GO" id="GO:0004930">
    <property type="term" value="F:G protein-coupled receptor activity"/>
    <property type="evidence" value="ECO:0007669"/>
    <property type="project" value="UniProtKB-KW"/>
</dbReference>
<evidence type="ECO:0000313" key="18">
    <source>
        <dbReference type="EMBL" id="KAL1492712.1"/>
    </source>
</evidence>
<keyword evidence="5 15" id="KW-0812">Transmembrane</keyword>
<dbReference type="InterPro" id="IPR036055">
    <property type="entry name" value="LDL_receptor-like_sf"/>
</dbReference>
<keyword evidence="4" id="KW-0433">Leucine-rich repeat</keyword>
<dbReference type="SUPFAM" id="SSF52058">
    <property type="entry name" value="L domain-like"/>
    <property type="match status" value="1"/>
</dbReference>
<name>A0ABD1EDL4_HYPHA</name>
<dbReference type="InterPro" id="IPR001611">
    <property type="entry name" value="Leu-rich_rpt"/>
</dbReference>
<dbReference type="SUPFAM" id="SSF81321">
    <property type="entry name" value="Family A G protein-coupled receptor-like"/>
    <property type="match status" value="1"/>
</dbReference>
<dbReference type="PROSITE" id="PS50262">
    <property type="entry name" value="G_PROTEIN_RECEP_F1_2"/>
    <property type="match status" value="1"/>
</dbReference>
<evidence type="ECO:0000259" key="17">
    <source>
        <dbReference type="PROSITE" id="PS50262"/>
    </source>
</evidence>
<dbReference type="GO" id="GO:0005886">
    <property type="term" value="C:plasma membrane"/>
    <property type="evidence" value="ECO:0007669"/>
    <property type="project" value="UniProtKB-SubCell"/>
</dbReference>
<feature type="transmembrane region" description="Helical" evidence="16">
    <location>
        <begin position="534"/>
        <end position="556"/>
    </location>
</feature>
<dbReference type="AlphaFoldDB" id="A0ABD1EDL4"/>
<evidence type="ECO:0000256" key="6">
    <source>
        <dbReference type="ARBA" id="ARBA00022737"/>
    </source>
</evidence>
<dbReference type="InterPro" id="IPR003591">
    <property type="entry name" value="Leu-rich_rpt_typical-subtyp"/>
</dbReference>
<keyword evidence="10" id="KW-1015">Disulfide bond</keyword>
<sequence>MSNWREFLVNGCIIGSVFLISIFVYFYSKGTCPFGTMPCNSHGYCVPTKNICNDQKDCPDGEDEDPVLCADFSGSTDFVDGVLNKSLMKRIQSKFDANLCDVDMYPSACQCAYRTRVYCNHAGFLDIPRDISRKVDYLVLQNNTINILRKSSLFPYNLTMLQLENNRLTTVEPGAFKEQRHLNKLFLMSNNLKTLPAGTFEGLSRLEWLHIDKNLLEDIDMSSLEVMKEIKWINMSFNKLTFDYGESFPSLPKLQELYLNNNHLKSITNYTFYNLTGLDLLALKGNLIGTIDSGAFLSLNRLKELDLSSNSLKVLPENVFASQQQLTKLSFGYNPLRSLPEKIFSNLPNLLSLHLEDIEILNIDTKMFGGLDGLKWIYFKTYTYCTFAPEVPRCRPLSDGISSLNQLLYKPIFRYSNWLMCVITIGGNSLVLFGRFLFRDENKNLSIVIKNLAVSDGLMGIYLLSIAYHDLKFRDNYNEMARKWISSWTCVFTGVVGMISLEVSVMFLVFLSVDRYFVITMPYKKYGVLSLKETWRIVFFIWCFGISISVIPVLGFSSSTKFYGVNGLCLPLYINDPYFIGWQYSALIFFGVNASSLIIISYTYARMFINIKNTRKATSVTLNDGQFALRFFFIVFTNVACWLPIILAKMLVYFTVEVSADFYAWLVVFILPINSSLNPILYTFTTRKYREKIVNMPQCLRKCAYQSRPSETQLSREIFTISQRDIEREKYF</sequence>
<evidence type="ECO:0000256" key="15">
    <source>
        <dbReference type="RuleBase" id="RU000688"/>
    </source>
</evidence>
<keyword evidence="19" id="KW-1185">Reference proteome</keyword>
<dbReference type="PROSITE" id="PS01209">
    <property type="entry name" value="LDLRA_1"/>
    <property type="match status" value="1"/>
</dbReference>